<reference evidence="4 5" key="1">
    <citation type="submission" date="2017-05" db="EMBL/GenBank/DDBJ databases">
        <title>Complete and WGS of Bordetella genogroups.</title>
        <authorList>
            <person name="Spilker T."/>
            <person name="LiPuma J."/>
        </authorList>
    </citation>
    <scope>NUCLEOTIDE SEQUENCE [LARGE SCALE GENOMIC DNA]</scope>
    <source>
        <strain evidence="4 5">AU7206</strain>
    </source>
</reference>
<dbReference type="Gene3D" id="3.40.50.2300">
    <property type="match status" value="1"/>
</dbReference>
<dbReference type="InterPro" id="IPR050595">
    <property type="entry name" value="Bact_response_regulator"/>
</dbReference>
<dbReference type="RefSeq" id="WP_086078578.1">
    <property type="nucleotide sequence ID" value="NZ_CP021111.1"/>
</dbReference>
<organism evidence="4 5">
    <name type="scientific">Bordetella genomosp. 13</name>
    <dbReference type="NCBI Taxonomy" id="463040"/>
    <lineage>
        <taxon>Bacteria</taxon>
        <taxon>Pseudomonadati</taxon>
        <taxon>Pseudomonadota</taxon>
        <taxon>Betaproteobacteria</taxon>
        <taxon>Burkholderiales</taxon>
        <taxon>Alcaligenaceae</taxon>
        <taxon>Bordetella</taxon>
    </lineage>
</organism>
<name>A0A1W6ZBR0_9BORD</name>
<dbReference type="SMART" id="SM00448">
    <property type="entry name" value="REC"/>
    <property type="match status" value="1"/>
</dbReference>
<dbReference type="PANTHER" id="PTHR44591">
    <property type="entry name" value="STRESS RESPONSE REGULATOR PROTEIN 1"/>
    <property type="match status" value="1"/>
</dbReference>
<dbReference type="OrthoDB" id="5421695at2"/>
<dbReference type="SUPFAM" id="SSF52172">
    <property type="entry name" value="CheY-like"/>
    <property type="match status" value="1"/>
</dbReference>
<dbReference type="Proteomes" id="UP000194161">
    <property type="component" value="Chromosome"/>
</dbReference>
<evidence type="ECO:0000256" key="1">
    <source>
        <dbReference type="ARBA" id="ARBA00022553"/>
    </source>
</evidence>
<sequence>MTDLHAPRVLLVDDNAMASELLADFMSLSGIDVRRAASGAEALEQSAEFLPHAVIVDIVLPDTDGYLLANRLREQHAQQPPRLIALSGLPRDPQRRNVDVFDSWVEKPADPHTLVKLVSPLA</sequence>
<feature type="modified residue" description="4-aspartylphosphate" evidence="2">
    <location>
        <position position="57"/>
    </location>
</feature>
<dbReference type="InterPro" id="IPR001789">
    <property type="entry name" value="Sig_transdc_resp-reg_receiver"/>
</dbReference>
<feature type="domain" description="Response regulatory" evidence="3">
    <location>
        <begin position="8"/>
        <end position="122"/>
    </location>
</feature>
<dbReference type="AlphaFoldDB" id="A0A1W6ZBR0"/>
<proteinExistence type="predicted"/>
<dbReference type="Pfam" id="PF00072">
    <property type="entry name" value="Response_reg"/>
    <property type="match status" value="1"/>
</dbReference>
<keyword evidence="5" id="KW-1185">Reference proteome</keyword>
<dbReference type="STRING" id="463040.CAL15_10695"/>
<protein>
    <submittedName>
        <fullName evidence="4">Response regulator</fullName>
    </submittedName>
</protein>
<dbReference type="PROSITE" id="PS50110">
    <property type="entry name" value="RESPONSE_REGULATORY"/>
    <property type="match status" value="1"/>
</dbReference>
<dbReference type="EMBL" id="CP021111">
    <property type="protein sequence ID" value="ARP94813.1"/>
    <property type="molecule type" value="Genomic_DNA"/>
</dbReference>
<evidence type="ECO:0000256" key="2">
    <source>
        <dbReference type="PROSITE-ProRule" id="PRU00169"/>
    </source>
</evidence>
<dbReference type="InterPro" id="IPR011006">
    <property type="entry name" value="CheY-like_superfamily"/>
</dbReference>
<dbReference type="PANTHER" id="PTHR44591:SF3">
    <property type="entry name" value="RESPONSE REGULATORY DOMAIN-CONTAINING PROTEIN"/>
    <property type="match status" value="1"/>
</dbReference>
<accession>A0A1W6ZBR0</accession>
<keyword evidence="1 2" id="KW-0597">Phosphoprotein</keyword>
<dbReference type="GO" id="GO:0000160">
    <property type="term" value="P:phosphorelay signal transduction system"/>
    <property type="evidence" value="ECO:0007669"/>
    <property type="project" value="InterPro"/>
</dbReference>
<evidence type="ECO:0000313" key="5">
    <source>
        <dbReference type="Proteomes" id="UP000194161"/>
    </source>
</evidence>
<evidence type="ECO:0000259" key="3">
    <source>
        <dbReference type="PROSITE" id="PS50110"/>
    </source>
</evidence>
<gene>
    <name evidence="4" type="ORF">CAL15_10695</name>
</gene>
<evidence type="ECO:0000313" key="4">
    <source>
        <dbReference type="EMBL" id="ARP94813.1"/>
    </source>
</evidence>
<dbReference type="KEGG" id="bgm:CAL15_10695"/>